<accession>A0ABM5P211</accession>
<feature type="coiled-coil region" evidence="1">
    <location>
        <begin position="59"/>
        <end position="220"/>
    </location>
</feature>
<proteinExistence type="predicted"/>
<evidence type="ECO:0000256" key="1">
    <source>
        <dbReference type="SAM" id="Coils"/>
    </source>
</evidence>
<protein>
    <recommendedName>
        <fullName evidence="4">Chromosome partition protein Smc</fullName>
    </recommendedName>
</protein>
<gene>
    <name evidence="2" type="ORF">OVS_03910</name>
</gene>
<evidence type="ECO:0000313" key="2">
    <source>
        <dbReference type="EMBL" id="AHC40513.1"/>
    </source>
</evidence>
<evidence type="ECO:0000313" key="3">
    <source>
        <dbReference type="Proteomes" id="UP000018745"/>
    </source>
</evidence>
<name>A0ABM5P211_9MOLU</name>
<dbReference type="RefSeq" id="WP_024071539.1">
    <property type="nucleotide sequence ID" value="NC_023062.1"/>
</dbReference>
<sequence>MSGWKTMLLGGAGGLLFGGSTVGVVFRGGNQPVPANVTAELESKGREITQLEADLLQKIEYLKNEQTKHEKDIQEKENLLKGLESQQEELQKLTEDLDNKKEEVENTKKSLEQLKRAKSDYQKTKQQLWSELKKKGVEISTITKEKSSLERVKNQLQEKNVRIQKEVQQLQETVKQVSNLQKLEMIVKGLEGNVVPKEQVQEIKDREQKLLSLRSNAKKELRSDVARMLDRLVSDLESRRGIWKDIQDNTSFKDRLKGVINAWKTTKK</sequence>
<evidence type="ECO:0008006" key="4">
    <source>
        <dbReference type="Google" id="ProtNLM"/>
    </source>
</evidence>
<organism evidence="2 3">
    <name type="scientific">Mycoplasma ovis str. Michigan</name>
    <dbReference type="NCBI Taxonomy" id="1415773"/>
    <lineage>
        <taxon>Bacteria</taxon>
        <taxon>Bacillati</taxon>
        <taxon>Mycoplasmatota</taxon>
        <taxon>Mollicutes</taxon>
        <taxon>Mycoplasmataceae</taxon>
        <taxon>Mycoplasma</taxon>
    </lineage>
</organism>
<dbReference type="Proteomes" id="UP000018745">
    <property type="component" value="Chromosome"/>
</dbReference>
<keyword evidence="3" id="KW-1185">Reference proteome</keyword>
<keyword evidence="1" id="KW-0175">Coiled coil</keyword>
<dbReference type="EMBL" id="CP006935">
    <property type="protein sequence ID" value="AHC40513.1"/>
    <property type="molecule type" value="Genomic_DNA"/>
</dbReference>
<reference evidence="2 3" key="1">
    <citation type="journal article" date="2014" name="Genome Announc.">
        <title>Complete Genome Sequence of Mycoplasma ovis Strain Michigan, a Hemoplasma of Sheep with Two Distinct 16S rRNA Genes.</title>
        <authorList>
            <person name="Deshuillers P.L."/>
            <person name="Santos A.P."/>
            <person name="do Nascimento N.C."/>
            <person name="Hampel J.A."/>
            <person name="Bergin I.L."/>
            <person name="Dyson M.C."/>
            <person name="Messick J.B."/>
        </authorList>
    </citation>
    <scope>NUCLEOTIDE SEQUENCE [LARGE SCALE GENOMIC DNA]</scope>
    <source>
        <strain evidence="2 3">Michigan</strain>
    </source>
</reference>